<dbReference type="SMART" id="SM00228">
    <property type="entry name" value="PDZ"/>
    <property type="match status" value="1"/>
</dbReference>
<dbReference type="OrthoDB" id="9812068at2"/>
<dbReference type="InterPro" id="IPR001478">
    <property type="entry name" value="PDZ"/>
</dbReference>
<dbReference type="GO" id="GO:0008236">
    <property type="term" value="F:serine-type peptidase activity"/>
    <property type="evidence" value="ECO:0007669"/>
    <property type="project" value="UniProtKB-KW"/>
</dbReference>
<dbReference type="Proteomes" id="UP000255517">
    <property type="component" value="Unassembled WGS sequence"/>
</dbReference>
<keyword evidence="2 5" id="KW-0645">Protease</keyword>
<dbReference type="EC" id="3.4.21.-" evidence="7"/>
<dbReference type="InterPro" id="IPR029045">
    <property type="entry name" value="ClpP/crotonase-like_dom_sf"/>
</dbReference>
<dbReference type="Pfam" id="PF17820">
    <property type="entry name" value="PDZ_6"/>
    <property type="match status" value="1"/>
</dbReference>
<dbReference type="FunFam" id="2.30.42.10:FF:000063">
    <property type="entry name" value="Peptidase, S41 family"/>
    <property type="match status" value="1"/>
</dbReference>
<dbReference type="InterPro" id="IPR041489">
    <property type="entry name" value="PDZ_6"/>
</dbReference>
<sequence>MKKTKRIIIFLAILILTNIATRFITLHGLFLGTTDKFNNIVQLENFIKKHYLFKVDEKNFEIGELKGAVASLKDPYSEYLSPEEMDALTEETTGKFFGIGVYIAPGEDGLITVISPIKGSPAEKAGLNSGDKILQINGKDYTGDNITEASKAIRGEKDSLVKLLVLKNGSKKPQEISVKRDQVKIASVIEKELGEIGYIGITVFDEDTDKEFGKALDDLVKKNKSGIILDLRGNPGGVVDAAVGICDKILPEGVIVTLKDNQNKIIEEYKSDKNYVDTKMVVLQNGGSASASEIVAGAIRDYKRATIVGEKSYGKGIVQTVFPLAKGSGLKLTTAAYFTPSGKSIHKLGIEPDIKVKEPEGIKGIGVDFLDTDTQLQKALEILKK</sequence>
<dbReference type="Gene3D" id="2.30.42.10">
    <property type="match status" value="1"/>
</dbReference>
<evidence type="ECO:0000313" key="8">
    <source>
        <dbReference type="Proteomes" id="UP000255517"/>
    </source>
</evidence>
<gene>
    <name evidence="7" type="ORF">NCTC13149_00475</name>
</gene>
<evidence type="ECO:0000256" key="4">
    <source>
        <dbReference type="ARBA" id="ARBA00022825"/>
    </source>
</evidence>
<evidence type="ECO:0000256" key="1">
    <source>
        <dbReference type="ARBA" id="ARBA00009179"/>
    </source>
</evidence>
<dbReference type="InterPro" id="IPR036034">
    <property type="entry name" value="PDZ_sf"/>
</dbReference>
<dbReference type="PROSITE" id="PS50106">
    <property type="entry name" value="PDZ"/>
    <property type="match status" value="1"/>
</dbReference>
<dbReference type="SUPFAM" id="SSF52096">
    <property type="entry name" value="ClpP/crotonase"/>
    <property type="match status" value="1"/>
</dbReference>
<evidence type="ECO:0000256" key="3">
    <source>
        <dbReference type="ARBA" id="ARBA00022801"/>
    </source>
</evidence>
<evidence type="ECO:0000256" key="2">
    <source>
        <dbReference type="ARBA" id="ARBA00022670"/>
    </source>
</evidence>
<dbReference type="NCBIfam" id="TIGR00225">
    <property type="entry name" value="prc"/>
    <property type="match status" value="1"/>
</dbReference>
<evidence type="ECO:0000313" key="7">
    <source>
        <dbReference type="EMBL" id="SUB56683.1"/>
    </source>
</evidence>
<organism evidence="7 8">
    <name type="scientific">Peptoniphilus lacrimalis</name>
    <dbReference type="NCBI Taxonomy" id="33031"/>
    <lineage>
        <taxon>Bacteria</taxon>
        <taxon>Bacillati</taxon>
        <taxon>Bacillota</taxon>
        <taxon>Tissierellia</taxon>
        <taxon>Tissierellales</taxon>
        <taxon>Peptoniphilaceae</taxon>
        <taxon>Peptoniphilus</taxon>
    </lineage>
</organism>
<proteinExistence type="inferred from homology"/>
<dbReference type="InterPro" id="IPR004447">
    <property type="entry name" value="Peptidase_S41A"/>
</dbReference>
<evidence type="ECO:0000259" key="6">
    <source>
        <dbReference type="PROSITE" id="PS50106"/>
    </source>
</evidence>
<dbReference type="EMBL" id="UGSZ01000001">
    <property type="protein sequence ID" value="SUB56683.1"/>
    <property type="molecule type" value="Genomic_DNA"/>
</dbReference>
<protein>
    <submittedName>
        <fullName evidence="7">Probable CtpA-like serine protease</fullName>
        <ecNumber evidence="7">3.4.21.-</ecNumber>
    </submittedName>
</protein>
<dbReference type="GO" id="GO:0007165">
    <property type="term" value="P:signal transduction"/>
    <property type="evidence" value="ECO:0007669"/>
    <property type="project" value="TreeGrafter"/>
</dbReference>
<dbReference type="AlphaFoldDB" id="A0A379C375"/>
<dbReference type="PANTHER" id="PTHR32060:SF30">
    <property type="entry name" value="CARBOXY-TERMINAL PROCESSING PROTEASE CTPA"/>
    <property type="match status" value="1"/>
</dbReference>
<reference evidence="7 8" key="1">
    <citation type="submission" date="2018-06" db="EMBL/GenBank/DDBJ databases">
        <authorList>
            <consortium name="Pathogen Informatics"/>
            <person name="Doyle S."/>
        </authorList>
    </citation>
    <scope>NUCLEOTIDE SEQUENCE [LARGE SCALE GENOMIC DNA]</scope>
    <source>
        <strain evidence="7 8">NCTC13149</strain>
    </source>
</reference>
<comment type="similarity">
    <text evidence="1 5">Belongs to the peptidase S41A family.</text>
</comment>
<evidence type="ECO:0000256" key="5">
    <source>
        <dbReference type="RuleBase" id="RU004404"/>
    </source>
</evidence>
<dbReference type="GO" id="GO:0006508">
    <property type="term" value="P:proteolysis"/>
    <property type="evidence" value="ECO:0007669"/>
    <property type="project" value="UniProtKB-KW"/>
</dbReference>
<dbReference type="Gene3D" id="3.90.226.10">
    <property type="entry name" value="2-enoyl-CoA Hydratase, Chain A, domain 1"/>
    <property type="match status" value="1"/>
</dbReference>
<dbReference type="InterPro" id="IPR055210">
    <property type="entry name" value="CtpA/B_N"/>
</dbReference>
<dbReference type="GO" id="GO:0030288">
    <property type="term" value="C:outer membrane-bounded periplasmic space"/>
    <property type="evidence" value="ECO:0007669"/>
    <property type="project" value="TreeGrafter"/>
</dbReference>
<dbReference type="SUPFAM" id="SSF50156">
    <property type="entry name" value="PDZ domain-like"/>
    <property type="match status" value="1"/>
</dbReference>
<keyword evidence="4 5" id="KW-0720">Serine protease</keyword>
<dbReference type="Pfam" id="PF03572">
    <property type="entry name" value="Peptidase_S41"/>
    <property type="match status" value="1"/>
</dbReference>
<keyword evidence="3 5" id="KW-0378">Hydrolase</keyword>
<dbReference type="CDD" id="cd07560">
    <property type="entry name" value="Peptidase_S41_CPP"/>
    <property type="match status" value="1"/>
</dbReference>
<dbReference type="Gene3D" id="3.30.750.44">
    <property type="match status" value="1"/>
</dbReference>
<dbReference type="Pfam" id="PF22694">
    <property type="entry name" value="CtpB_N-like"/>
    <property type="match status" value="1"/>
</dbReference>
<dbReference type="SMART" id="SM00245">
    <property type="entry name" value="TSPc"/>
    <property type="match status" value="1"/>
</dbReference>
<feature type="domain" description="PDZ" evidence="6">
    <location>
        <begin position="85"/>
        <end position="168"/>
    </location>
</feature>
<accession>A0A379C375</accession>
<dbReference type="InterPro" id="IPR005151">
    <property type="entry name" value="Tail-specific_protease"/>
</dbReference>
<dbReference type="CDD" id="cd06782">
    <property type="entry name" value="cpPDZ_CPP-like"/>
    <property type="match status" value="1"/>
</dbReference>
<dbReference type="RefSeq" id="WP_019034612.1">
    <property type="nucleotide sequence ID" value="NZ_UGSZ01000001.1"/>
</dbReference>
<dbReference type="GO" id="GO:0004175">
    <property type="term" value="F:endopeptidase activity"/>
    <property type="evidence" value="ECO:0007669"/>
    <property type="project" value="TreeGrafter"/>
</dbReference>
<dbReference type="STRING" id="1122949.GCA_000378725_00754"/>
<name>A0A379C375_9FIRM</name>
<dbReference type="PANTHER" id="PTHR32060">
    <property type="entry name" value="TAIL-SPECIFIC PROTEASE"/>
    <property type="match status" value="1"/>
</dbReference>